<accession>A0AAN8NXZ7</accession>
<sequence length="99" mass="11039">MDELSGSAVPEFTADEKRGVDGMRQLPVIKKPTRRQFDGEKEGGHFRFADRKNVGSRMFQFNYPSEMMTEMTVVTFSAPGRSKSALFVICAVARVTGKS</sequence>
<feature type="region of interest" description="Disordered" evidence="1">
    <location>
        <begin position="1"/>
        <end position="25"/>
    </location>
</feature>
<name>A0AAN8NXZ7_POLSC</name>
<dbReference type="EMBL" id="JAWJWE010000037">
    <property type="protein sequence ID" value="KAK6626272.1"/>
    <property type="molecule type" value="Genomic_DNA"/>
</dbReference>
<evidence type="ECO:0000313" key="3">
    <source>
        <dbReference type="Proteomes" id="UP001372834"/>
    </source>
</evidence>
<proteinExistence type="predicted"/>
<protein>
    <submittedName>
        <fullName evidence="2">Uncharacterized protein</fullName>
    </submittedName>
</protein>
<gene>
    <name evidence="2" type="ORF">RUM43_006579</name>
</gene>
<organism evidence="2 3">
    <name type="scientific">Polyplax serrata</name>
    <name type="common">Common mouse louse</name>
    <dbReference type="NCBI Taxonomy" id="468196"/>
    <lineage>
        <taxon>Eukaryota</taxon>
        <taxon>Metazoa</taxon>
        <taxon>Ecdysozoa</taxon>
        <taxon>Arthropoda</taxon>
        <taxon>Hexapoda</taxon>
        <taxon>Insecta</taxon>
        <taxon>Pterygota</taxon>
        <taxon>Neoptera</taxon>
        <taxon>Paraneoptera</taxon>
        <taxon>Psocodea</taxon>
        <taxon>Troctomorpha</taxon>
        <taxon>Phthiraptera</taxon>
        <taxon>Anoplura</taxon>
        <taxon>Polyplacidae</taxon>
        <taxon>Polyplax</taxon>
    </lineage>
</organism>
<dbReference type="Proteomes" id="UP001372834">
    <property type="component" value="Unassembled WGS sequence"/>
</dbReference>
<evidence type="ECO:0000256" key="1">
    <source>
        <dbReference type="SAM" id="MobiDB-lite"/>
    </source>
</evidence>
<evidence type="ECO:0000313" key="2">
    <source>
        <dbReference type="EMBL" id="KAK6626272.1"/>
    </source>
</evidence>
<dbReference type="AlphaFoldDB" id="A0AAN8NXZ7"/>
<comment type="caution">
    <text evidence="2">The sequence shown here is derived from an EMBL/GenBank/DDBJ whole genome shotgun (WGS) entry which is preliminary data.</text>
</comment>
<reference evidence="2 3" key="1">
    <citation type="submission" date="2023-10" db="EMBL/GenBank/DDBJ databases">
        <title>Genomes of two closely related lineages of the louse Polyplax serrata with different host specificities.</title>
        <authorList>
            <person name="Martinu J."/>
            <person name="Tarabai H."/>
            <person name="Stefka J."/>
            <person name="Hypsa V."/>
        </authorList>
    </citation>
    <scope>NUCLEOTIDE SEQUENCE [LARGE SCALE GENOMIC DNA]</scope>
    <source>
        <strain evidence="2">HR10_N</strain>
    </source>
</reference>